<dbReference type="OrthoDB" id="9775346at2"/>
<dbReference type="AlphaFoldDB" id="A0A410M926"/>
<dbReference type="PANTHER" id="PTHR34070">
    <property type="entry name" value="ARMADILLO-TYPE FOLD"/>
    <property type="match status" value="1"/>
</dbReference>
<dbReference type="RefSeq" id="WP_128522965.1">
    <property type="nucleotide sequence ID" value="NZ_CP026118.1"/>
</dbReference>
<dbReference type="EMBL" id="CP026118">
    <property type="protein sequence ID" value="QAS51209.1"/>
    <property type="molecule type" value="Genomic_DNA"/>
</dbReference>
<evidence type="ECO:0008006" key="3">
    <source>
        <dbReference type="Google" id="ProtNLM"/>
    </source>
</evidence>
<protein>
    <recommendedName>
        <fullName evidence="3">DNA alkylation repair protein</fullName>
    </recommendedName>
</protein>
<sequence length="234" mass="27701">MNLNSTFANEVYEALRAHRNDENRGPMEAYMKHHFPFFGIKSPERKQILQPMLKEYRNVSDTERVEGALQLFQKPERECQYAGLAFLEKGVKKAPLSAIAVYKELLMTKPWWDTVDMIATHLCGGYFRRYPELLPPLTKEWSRSPHMWVRRSSLLHQLKFKEQTDEVLLFETIDSLKHEKEFFIEKAIGWALREYSKTNPDAVVCFLEKTECRPLSRREGLKWLKNKHPERILS</sequence>
<dbReference type="InterPro" id="IPR014825">
    <property type="entry name" value="DNA_alkylation"/>
</dbReference>
<dbReference type="Proteomes" id="UP000287756">
    <property type="component" value="Chromosome"/>
</dbReference>
<dbReference type="Pfam" id="PF08713">
    <property type="entry name" value="DNA_alkylation"/>
    <property type="match status" value="1"/>
</dbReference>
<accession>A0A410M926</accession>
<dbReference type="Gene3D" id="1.25.40.290">
    <property type="entry name" value="ARM repeat domains"/>
    <property type="match status" value="1"/>
</dbReference>
<dbReference type="CDD" id="cd07064">
    <property type="entry name" value="AlkD_like_1"/>
    <property type="match status" value="1"/>
</dbReference>
<evidence type="ECO:0000313" key="1">
    <source>
        <dbReference type="EMBL" id="QAS51209.1"/>
    </source>
</evidence>
<gene>
    <name evidence="1" type="ORF">HLI_02790</name>
</gene>
<dbReference type="KEGG" id="hli:HLI_02790"/>
<reference evidence="1 2" key="1">
    <citation type="submission" date="2018-01" db="EMBL/GenBank/DDBJ databases">
        <title>The whole genome sequencing and assembly of Halobacillus litoralis ERB031 strain.</title>
        <authorList>
            <person name="Lee S.-J."/>
            <person name="Park M.-K."/>
            <person name="Kim J.-Y."/>
            <person name="Lee Y.-J."/>
            <person name="Yi H."/>
            <person name="Bahn Y.-S."/>
            <person name="Kim J.F."/>
            <person name="Lee D.-W."/>
        </authorList>
    </citation>
    <scope>NUCLEOTIDE SEQUENCE [LARGE SCALE GENOMIC DNA]</scope>
    <source>
        <strain evidence="1 2">ERB 031</strain>
    </source>
</reference>
<dbReference type="PANTHER" id="PTHR34070:SF1">
    <property type="entry name" value="DNA ALKYLATION REPAIR PROTEIN"/>
    <property type="match status" value="1"/>
</dbReference>
<dbReference type="InterPro" id="IPR016024">
    <property type="entry name" value="ARM-type_fold"/>
</dbReference>
<dbReference type="Gene3D" id="1.20.1660.10">
    <property type="entry name" value="Hypothetical protein (EF3068)"/>
    <property type="match status" value="1"/>
</dbReference>
<dbReference type="SUPFAM" id="SSF48371">
    <property type="entry name" value="ARM repeat"/>
    <property type="match status" value="1"/>
</dbReference>
<evidence type="ECO:0000313" key="2">
    <source>
        <dbReference type="Proteomes" id="UP000287756"/>
    </source>
</evidence>
<organism evidence="1 2">
    <name type="scientific">Halobacillus litoralis</name>
    <dbReference type="NCBI Taxonomy" id="45668"/>
    <lineage>
        <taxon>Bacteria</taxon>
        <taxon>Bacillati</taxon>
        <taxon>Bacillota</taxon>
        <taxon>Bacilli</taxon>
        <taxon>Bacillales</taxon>
        <taxon>Bacillaceae</taxon>
        <taxon>Halobacillus</taxon>
    </lineage>
</organism>
<proteinExistence type="predicted"/>
<name>A0A410M926_9BACI</name>